<keyword evidence="6 9" id="KW-1133">Transmembrane helix</keyword>
<evidence type="ECO:0000256" key="5">
    <source>
        <dbReference type="ARBA" id="ARBA00022737"/>
    </source>
</evidence>
<organism evidence="12 13">
    <name type="scientific">Thalictrum thalictroides</name>
    <name type="common">Rue-anemone</name>
    <name type="synonym">Anemone thalictroides</name>
    <dbReference type="NCBI Taxonomy" id="46969"/>
    <lineage>
        <taxon>Eukaryota</taxon>
        <taxon>Viridiplantae</taxon>
        <taxon>Streptophyta</taxon>
        <taxon>Embryophyta</taxon>
        <taxon>Tracheophyta</taxon>
        <taxon>Spermatophyta</taxon>
        <taxon>Magnoliopsida</taxon>
        <taxon>Ranunculales</taxon>
        <taxon>Ranunculaceae</taxon>
        <taxon>Thalictroideae</taxon>
        <taxon>Thalictrum</taxon>
    </lineage>
</organism>
<dbReference type="Proteomes" id="UP000554482">
    <property type="component" value="Unassembled WGS sequence"/>
</dbReference>
<dbReference type="InterPro" id="IPR013210">
    <property type="entry name" value="LRR_N_plant-typ"/>
</dbReference>
<feature type="transmembrane region" description="Helical" evidence="9">
    <location>
        <begin position="281"/>
        <end position="301"/>
    </location>
</feature>
<feature type="signal peptide" evidence="10">
    <location>
        <begin position="1"/>
        <end position="26"/>
    </location>
</feature>
<dbReference type="PANTHER" id="PTHR48007">
    <property type="entry name" value="LEUCINE-RICH REPEAT RECEPTOR-LIKE PROTEIN KINASE PXC1"/>
    <property type="match status" value="1"/>
</dbReference>
<sequence>MAKTTTWIPITTLVIFFWLMFSSASATTDDADLSALQDLYRTLSFPPQLTGWKTKGGDPCGELWKGISCDRSSILYIKLNGLDLGGYLGELNLMNLKQLDLSSNHIQGAIPFLLPPNATNMDLSFNNFTGDLPSSFENLTNLTVLYLQNNKFTGSVIFLANLPLIELNIQFNHFSGLIPRQFQYVPNIMMMGNDFEVWTVEYLLQRFRAVVKALYIGGKIVVAIFTIFSIAAHPVLIGFLLRRTALDYEEKRKRLVAVLVFLHGGEVITLLALIIDVHLFAYLAAKLIFTILSAYATHLYVTHLSLRHRSNFYVSGIEFYFAFHPLAHSICAFMSEALETNVLHNPDHFAFATTICAILFYCAMFYQHVDLPVPGLHPCPLCGHTEYHIV</sequence>
<evidence type="ECO:0000256" key="10">
    <source>
        <dbReference type="SAM" id="SignalP"/>
    </source>
</evidence>
<keyword evidence="2" id="KW-0433">Leucine-rich repeat</keyword>
<evidence type="ECO:0000256" key="4">
    <source>
        <dbReference type="ARBA" id="ARBA00022729"/>
    </source>
</evidence>
<comment type="caution">
    <text evidence="12">The sequence shown here is derived from an EMBL/GenBank/DDBJ whole genome shotgun (WGS) entry which is preliminary data.</text>
</comment>
<dbReference type="EMBL" id="JABWDY010040382">
    <property type="protein sequence ID" value="KAF5178149.1"/>
    <property type="molecule type" value="Genomic_DNA"/>
</dbReference>
<keyword evidence="7 9" id="KW-0472">Membrane</keyword>
<dbReference type="FunFam" id="3.80.10.10:FF:000062">
    <property type="entry name" value="protein STRUBBELIG-RECEPTOR FAMILY 3"/>
    <property type="match status" value="1"/>
</dbReference>
<evidence type="ECO:0000256" key="3">
    <source>
        <dbReference type="ARBA" id="ARBA00022692"/>
    </source>
</evidence>
<protein>
    <submittedName>
        <fullName evidence="12">Strubbelig-receptor family</fullName>
    </submittedName>
</protein>
<dbReference type="InterPro" id="IPR001611">
    <property type="entry name" value="Leu-rich_rpt"/>
</dbReference>
<reference evidence="12 13" key="1">
    <citation type="submission" date="2020-06" db="EMBL/GenBank/DDBJ databases">
        <title>Transcriptomic and genomic resources for Thalictrum thalictroides and T. hernandezii: Facilitating candidate gene discovery in an emerging model plant lineage.</title>
        <authorList>
            <person name="Arias T."/>
            <person name="Riano-Pachon D.M."/>
            <person name="Di Stilio V.S."/>
        </authorList>
    </citation>
    <scope>NUCLEOTIDE SEQUENCE [LARGE SCALE GENOMIC DNA]</scope>
    <source>
        <strain evidence="13">cv. WT478/WT964</strain>
        <tissue evidence="12">Leaves</tissue>
    </source>
</reference>
<feature type="domain" description="Leucine-rich repeat-containing N-terminal plant-type" evidence="11">
    <location>
        <begin position="30"/>
        <end position="70"/>
    </location>
</feature>
<dbReference type="Gene3D" id="3.80.10.10">
    <property type="entry name" value="Ribonuclease Inhibitor"/>
    <property type="match status" value="1"/>
</dbReference>
<evidence type="ECO:0000259" key="11">
    <source>
        <dbReference type="Pfam" id="PF08263"/>
    </source>
</evidence>
<keyword evidence="3 9" id="KW-0812">Transmembrane</keyword>
<comment type="subcellular location">
    <subcellularLocation>
        <location evidence="1">Membrane</location>
    </subcellularLocation>
</comment>
<dbReference type="PANTHER" id="PTHR48007:SF3">
    <property type="entry name" value="PROTEIN KINASE DOMAIN-CONTAINING PROTEIN"/>
    <property type="match status" value="1"/>
</dbReference>
<feature type="chain" id="PRO_5029788388" evidence="10">
    <location>
        <begin position="27"/>
        <end position="390"/>
    </location>
</feature>
<dbReference type="SUPFAM" id="SSF52058">
    <property type="entry name" value="L domain-like"/>
    <property type="match status" value="1"/>
</dbReference>
<feature type="transmembrane region" description="Helical" evidence="9">
    <location>
        <begin position="313"/>
        <end position="335"/>
    </location>
</feature>
<feature type="transmembrane region" description="Helical" evidence="9">
    <location>
        <begin position="254"/>
        <end position="275"/>
    </location>
</feature>
<dbReference type="InterPro" id="IPR032675">
    <property type="entry name" value="LRR_dom_sf"/>
</dbReference>
<keyword evidence="13" id="KW-1185">Reference proteome</keyword>
<feature type="transmembrane region" description="Helical" evidence="9">
    <location>
        <begin position="220"/>
        <end position="242"/>
    </location>
</feature>
<dbReference type="InterPro" id="IPR046959">
    <property type="entry name" value="PRK1-6/SRF4-like"/>
</dbReference>
<feature type="transmembrane region" description="Helical" evidence="9">
    <location>
        <begin position="347"/>
        <end position="366"/>
    </location>
</feature>
<evidence type="ECO:0000256" key="2">
    <source>
        <dbReference type="ARBA" id="ARBA00022614"/>
    </source>
</evidence>
<evidence type="ECO:0000313" key="13">
    <source>
        <dbReference type="Proteomes" id="UP000554482"/>
    </source>
</evidence>
<evidence type="ECO:0000256" key="7">
    <source>
        <dbReference type="ARBA" id="ARBA00023136"/>
    </source>
</evidence>
<evidence type="ECO:0000313" key="12">
    <source>
        <dbReference type="EMBL" id="KAF5178149.1"/>
    </source>
</evidence>
<keyword evidence="5" id="KW-0677">Repeat</keyword>
<accession>A0A7J6UZR4</accession>
<evidence type="ECO:0000256" key="6">
    <source>
        <dbReference type="ARBA" id="ARBA00022989"/>
    </source>
</evidence>
<dbReference type="Pfam" id="PF08263">
    <property type="entry name" value="LRRNT_2"/>
    <property type="match status" value="1"/>
</dbReference>
<name>A0A7J6UZR4_THATH</name>
<dbReference type="GO" id="GO:0016020">
    <property type="term" value="C:membrane"/>
    <property type="evidence" value="ECO:0007669"/>
    <property type="project" value="UniProtKB-SubCell"/>
</dbReference>
<evidence type="ECO:0000256" key="9">
    <source>
        <dbReference type="SAM" id="Phobius"/>
    </source>
</evidence>
<proteinExistence type="predicted"/>
<dbReference type="Pfam" id="PF00560">
    <property type="entry name" value="LRR_1"/>
    <property type="match status" value="4"/>
</dbReference>
<evidence type="ECO:0000256" key="8">
    <source>
        <dbReference type="ARBA" id="ARBA00023170"/>
    </source>
</evidence>
<dbReference type="AlphaFoldDB" id="A0A7J6UZR4"/>
<keyword evidence="4 10" id="KW-0732">Signal</keyword>
<dbReference type="OrthoDB" id="1055097at2759"/>
<keyword evidence="8 12" id="KW-0675">Receptor</keyword>
<evidence type="ECO:0000256" key="1">
    <source>
        <dbReference type="ARBA" id="ARBA00004370"/>
    </source>
</evidence>
<gene>
    <name evidence="12" type="ORF">FRX31_032266</name>
</gene>